<dbReference type="PANTHER" id="PTHR47268:SF4">
    <property type="entry name" value="ACYLPHOSPHATASE"/>
    <property type="match status" value="1"/>
</dbReference>
<reference evidence="8" key="1">
    <citation type="submission" date="2024-05" db="EMBL/GenBank/DDBJ databases">
        <authorList>
            <person name="Kim S."/>
            <person name="Heo J."/>
            <person name="Choi H."/>
            <person name="Choi Y."/>
            <person name="Kwon S.-W."/>
            <person name="Kim Y."/>
        </authorList>
    </citation>
    <scope>NUCLEOTIDE SEQUENCE</scope>
    <source>
        <strain evidence="8">KACC 23699</strain>
    </source>
</reference>
<dbReference type="InterPro" id="IPR036046">
    <property type="entry name" value="Acylphosphatase-like_dom_sf"/>
</dbReference>
<feature type="domain" description="Acylphosphatase-like" evidence="7">
    <location>
        <begin position="8"/>
        <end position="98"/>
    </location>
</feature>
<dbReference type="AlphaFoldDB" id="A0AAU7JQK2"/>
<protein>
    <recommendedName>
        <fullName evidence="3 5">acylphosphatase</fullName>
        <ecNumber evidence="2 5">3.6.1.7</ecNumber>
    </recommendedName>
</protein>
<dbReference type="GO" id="GO:0003998">
    <property type="term" value="F:acylphosphatase activity"/>
    <property type="evidence" value="ECO:0007669"/>
    <property type="project" value="UniProtKB-EC"/>
</dbReference>
<keyword evidence="5 8" id="KW-0378">Hydrolase</keyword>
<dbReference type="PANTHER" id="PTHR47268">
    <property type="entry name" value="ACYLPHOSPHATASE"/>
    <property type="match status" value="1"/>
</dbReference>
<dbReference type="RefSeq" id="WP_406830086.1">
    <property type="nucleotide sequence ID" value="NZ_CP157483.1"/>
</dbReference>
<organism evidence="8">
    <name type="scientific">Pedococcus sp. KACC 23699</name>
    <dbReference type="NCBI Taxonomy" id="3149228"/>
    <lineage>
        <taxon>Bacteria</taxon>
        <taxon>Bacillati</taxon>
        <taxon>Actinomycetota</taxon>
        <taxon>Actinomycetes</taxon>
        <taxon>Micrococcales</taxon>
        <taxon>Intrasporangiaceae</taxon>
        <taxon>Pedococcus</taxon>
    </lineage>
</organism>
<dbReference type="PROSITE" id="PS00150">
    <property type="entry name" value="ACYLPHOSPHATASE_1"/>
    <property type="match status" value="1"/>
</dbReference>
<evidence type="ECO:0000256" key="4">
    <source>
        <dbReference type="ARBA" id="ARBA00047645"/>
    </source>
</evidence>
<dbReference type="NCBIfam" id="NF010997">
    <property type="entry name" value="PRK14422.1"/>
    <property type="match status" value="1"/>
</dbReference>
<dbReference type="EMBL" id="CP157483">
    <property type="protein sequence ID" value="XBO42667.1"/>
    <property type="molecule type" value="Genomic_DNA"/>
</dbReference>
<dbReference type="Gene3D" id="3.30.70.100">
    <property type="match status" value="1"/>
</dbReference>
<evidence type="ECO:0000256" key="6">
    <source>
        <dbReference type="RuleBase" id="RU004168"/>
    </source>
</evidence>
<proteinExistence type="inferred from homology"/>
<dbReference type="InterPro" id="IPR001792">
    <property type="entry name" value="Acylphosphatase-like_dom"/>
</dbReference>
<dbReference type="Pfam" id="PF00708">
    <property type="entry name" value="Acylphosphatase"/>
    <property type="match status" value="1"/>
</dbReference>
<evidence type="ECO:0000256" key="1">
    <source>
        <dbReference type="ARBA" id="ARBA00005614"/>
    </source>
</evidence>
<evidence type="ECO:0000313" key="8">
    <source>
        <dbReference type="EMBL" id="XBO42667.1"/>
    </source>
</evidence>
<gene>
    <name evidence="8" type="ORF">ABEG17_13960</name>
</gene>
<comment type="similarity">
    <text evidence="1 6">Belongs to the acylphosphatase family.</text>
</comment>
<dbReference type="InterPro" id="IPR020456">
    <property type="entry name" value="Acylphosphatase"/>
</dbReference>
<dbReference type="InterPro" id="IPR017968">
    <property type="entry name" value="Acylphosphatase_CS"/>
</dbReference>
<dbReference type="SUPFAM" id="SSF54975">
    <property type="entry name" value="Acylphosphatase/BLUF domain-like"/>
    <property type="match status" value="1"/>
</dbReference>
<evidence type="ECO:0000256" key="3">
    <source>
        <dbReference type="ARBA" id="ARBA00015991"/>
    </source>
</evidence>
<feature type="active site" evidence="5">
    <location>
        <position position="23"/>
    </location>
</feature>
<comment type="catalytic activity">
    <reaction evidence="4 5">
        <text>an acyl phosphate + H2O = a carboxylate + phosphate + H(+)</text>
        <dbReference type="Rhea" id="RHEA:14965"/>
        <dbReference type="ChEBI" id="CHEBI:15377"/>
        <dbReference type="ChEBI" id="CHEBI:15378"/>
        <dbReference type="ChEBI" id="CHEBI:29067"/>
        <dbReference type="ChEBI" id="CHEBI:43474"/>
        <dbReference type="ChEBI" id="CHEBI:59918"/>
        <dbReference type="EC" id="3.6.1.7"/>
    </reaction>
</comment>
<evidence type="ECO:0000256" key="2">
    <source>
        <dbReference type="ARBA" id="ARBA00012150"/>
    </source>
</evidence>
<dbReference type="EC" id="3.6.1.7" evidence="2 5"/>
<name>A0AAU7JQK2_9MICO</name>
<accession>A0AAU7JQK2</accession>
<evidence type="ECO:0000256" key="5">
    <source>
        <dbReference type="PROSITE-ProRule" id="PRU00520"/>
    </source>
</evidence>
<feature type="active site" evidence="5">
    <location>
        <position position="41"/>
    </location>
</feature>
<sequence length="98" mass="10808">MDHSGPARAVIWVHGQVQGVGFRWWVRARALELGLVGHARNTSDGRVEVVAQGDQDQVRRLVALLEEKPSQHLRPGQVQTCVTSFGAPREGLTGFLEK</sequence>
<evidence type="ECO:0000259" key="7">
    <source>
        <dbReference type="PROSITE" id="PS51160"/>
    </source>
</evidence>
<dbReference type="PROSITE" id="PS51160">
    <property type="entry name" value="ACYLPHOSPHATASE_3"/>
    <property type="match status" value="1"/>
</dbReference>